<evidence type="ECO:0000313" key="2">
    <source>
        <dbReference type="EMBL" id="GAA2932771.1"/>
    </source>
</evidence>
<keyword evidence="1" id="KW-0472">Membrane</keyword>
<dbReference type="Proteomes" id="UP001501102">
    <property type="component" value="Unassembled WGS sequence"/>
</dbReference>
<organism evidence="2 3">
    <name type="scientific">Streptomyces thioluteus</name>
    <dbReference type="NCBI Taxonomy" id="66431"/>
    <lineage>
        <taxon>Bacteria</taxon>
        <taxon>Bacillati</taxon>
        <taxon>Actinomycetota</taxon>
        <taxon>Actinomycetes</taxon>
        <taxon>Kitasatosporales</taxon>
        <taxon>Streptomycetaceae</taxon>
        <taxon>Streptomyces</taxon>
    </lineage>
</organism>
<keyword evidence="3" id="KW-1185">Reference proteome</keyword>
<sequence length="39" mass="4456">MNNQHFGMGSAISILTILILVTMSAYYLRLVLKQEEDEL</sequence>
<name>A0ABP6JIB5_STRTU</name>
<protein>
    <recommendedName>
        <fullName evidence="4">Sugar ABC transporter permease</fullName>
    </recommendedName>
</protein>
<reference evidence="3" key="1">
    <citation type="journal article" date="2019" name="Int. J. Syst. Evol. Microbiol.">
        <title>The Global Catalogue of Microorganisms (GCM) 10K type strain sequencing project: providing services to taxonomists for standard genome sequencing and annotation.</title>
        <authorList>
            <consortium name="The Broad Institute Genomics Platform"/>
            <consortium name="The Broad Institute Genome Sequencing Center for Infectious Disease"/>
            <person name="Wu L."/>
            <person name="Ma J."/>
        </authorList>
    </citation>
    <scope>NUCLEOTIDE SEQUENCE [LARGE SCALE GENOMIC DNA]</scope>
    <source>
        <strain evidence="3">JCM 4087</strain>
    </source>
</reference>
<proteinExistence type="predicted"/>
<feature type="transmembrane region" description="Helical" evidence="1">
    <location>
        <begin position="6"/>
        <end position="28"/>
    </location>
</feature>
<accession>A0ABP6JIB5</accession>
<keyword evidence="1" id="KW-1133">Transmembrane helix</keyword>
<dbReference type="EMBL" id="BAAAXZ010000115">
    <property type="protein sequence ID" value="GAA2932771.1"/>
    <property type="molecule type" value="Genomic_DNA"/>
</dbReference>
<comment type="caution">
    <text evidence="2">The sequence shown here is derived from an EMBL/GenBank/DDBJ whole genome shotgun (WGS) entry which is preliminary data.</text>
</comment>
<gene>
    <name evidence="2" type="ORF">GCM10020221_30690</name>
</gene>
<evidence type="ECO:0000313" key="3">
    <source>
        <dbReference type="Proteomes" id="UP001501102"/>
    </source>
</evidence>
<keyword evidence="1" id="KW-0812">Transmembrane</keyword>
<evidence type="ECO:0000256" key="1">
    <source>
        <dbReference type="SAM" id="Phobius"/>
    </source>
</evidence>
<evidence type="ECO:0008006" key="4">
    <source>
        <dbReference type="Google" id="ProtNLM"/>
    </source>
</evidence>